<accession>A0A4R0YJ90</accession>
<proteinExistence type="predicted"/>
<evidence type="ECO:0000313" key="3">
    <source>
        <dbReference type="Proteomes" id="UP000291822"/>
    </source>
</evidence>
<feature type="transmembrane region" description="Helical" evidence="1">
    <location>
        <begin position="133"/>
        <end position="154"/>
    </location>
</feature>
<feature type="transmembrane region" description="Helical" evidence="1">
    <location>
        <begin position="209"/>
        <end position="228"/>
    </location>
</feature>
<dbReference type="AlphaFoldDB" id="A0A4R0YJ90"/>
<comment type="caution">
    <text evidence="2">The sequence shown here is derived from an EMBL/GenBank/DDBJ whole genome shotgun (WGS) entry which is preliminary data.</text>
</comment>
<feature type="transmembrane region" description="Helical" evidence="1">
    <location>
        <begin position="100"/>
        <end position="121"/>
    </location>
</feature>
<dbReference type="RefSeq" id="WP_131153017.1">
    <property type="nucleotide sequence ID" value="NZ_SJTG01000004.1"/>
</dbReference>
<keyword evidence="3" id="KW-1185">Reference proteome</keyword>
<organism evidence="2 3">
    <name type="scientific">Dyella soli</name>
    <dbReference type="NCBI Taxonomy" id="522319"/>
    <lineage>
        <taxon>Bacteria</taxon>
        <taxon>Pseudomonadati</taxon>
        <taxon>Pseudomonadota</taxon>
        <taxon>Gammaproteobacteria</taxon>
        <taxon>Lysobacterales</taxon>
        <taxon>Rhodanobacteraceae</taxon>
        <taxon>Dyella</taxon>
    </lineage>
</organism>
<gene>
    <name evidence="2" type="ORF">EZM97_28360</name>
</gene>
<dbReference type="Proteomes" id="UP000291822">
    <property type="component" value="Unassembled WGS sequence"/>
</dbReference>
<feature type="transmembrane region" description="Helical" evidence="1">
    <location>
        <begin position="37"/>
        <end position="56"/>
    </location>
</feature>
<keyword evidence="1" id="KW-1133">Transmembrane helix</keyword>
<sequence>MATRMLAMSGYGLWVWLGLGLAVGVFPAGRGDTLVPLAWGGALIGLGPLLACLPWIGLPEWLGWRFGRHSRPTAEGLIALAAFLPMMAVAGLARGDNLFWATRLSGGALAALSLVTLVYAMRLPRTSVRGWGPVFAASAGRMVAALYSGGLWLFAMAQGGEDAPGLWIALVQLVTVVAGVLDAIRWRALWRSKVSTTSAKRRQTRARHMLSGLLVYVLPGVVLLLTPWGVGHTWLATLAAVGCVLGKSLDQDLYHRSLARADSHLSPA</sequence>
<evidence type="ECO:0000256" key="1">
    <source>
        <dbReference type="SAM" id="Phobius"/>
    </source>
</evidence>
<feature type="transmembrane region" description="Helical" evidence="1">
    <location>
        <begin position="166"/>
        <end position="188"/>
    </location>
</feature>
<keyword evidence="1" id="KW-0472">Membrane</keyword>
<dbReference type="EMBL" id="SJTG01000004">
    <property type="protein sequence ID" value="TCI08530.1"/>
    <property type="molecule type" value="Genomic_DNA"/>
</dbReference>
<evidence type="ECO:0000313" key="2">
    <source>
        <dbReference type="EMBL" id="TCI08530.1"/>
    </source>
</evidence>
<keyword evidence="1" id="KW-0812">Transmembrane</keyword>
<name>A0A4R0YJ90_9GAMM</name>
<reference evidence="2 3" key="1">
    <citation type="submission" date="2019-02" db="EMBL/GenBank/DDBJ databases">
        <title>Dyella amyloliquefaciens sp. nov., isolated from forest soil.</title>
        <authorList>
            <person name="Gao Z.-H."/>
            <person name="Qiu L.-H."/>
        </authorList>
    </citation>
    <scope>NUCLEOTIDE SEQUENCE [LARGE SCALE GENOMIC DNA]</scope>
    <source>
        <strain evidence="2 3">KACC 12747</strain>
    </source>
</reference>
<feature type="transmembrane region" description="Helical" evidence="1">
    <location>
        <begin position="77"/>
        <end position="94"/>
    </location>
</feature>
<protein>
    <submittedName>
        <fullName evidence="2">Uncharacterized protein</fullName>
    </submittedName>
</protein>